<evidence type="ECO:0000313" key="1">
    <source>
        <dbReference type="EMBL" id="GAC97895.1"/>
    </source>
</evidence>
<protein>
    <submittedName>
        <fullName evidence="1">Transporter, putative</fullName>
    </submittedName>
</protein>
<dbReference type="Proteomes" id="UP000014071">
    <property type="component" value="Unassembled WGS sequence"/>
</dbReference>
<organism evidence="1 2">
    <name type="scientific">Pseudozyma hubeiensis (strain SY62)</name>
    <name type="common">Yeast</name>
    <dbReference type="NCBI Taxonomy" id="1305764"/>
    <lineage>
        <taxon>Eukaryota</taxon>
        <taxon>Fungi</taxon>
        <taxon>Dikarya</taxon>
        <taxon>Basidiomycota</taxon>
        <taxon>Ustilaginomycotina</taxon>
        <taxon>Ustilaginomycetes</taxon>
        <taxon>Ustilaginales</taxon>
        <taxon>Ustilaginaceae</taxon>
        <taxon>Pseudozyma</taxon>
    </lineage>
</organism>
<dbReference type="AlphaFoldDB" id="R9PII6"/>
<sequence>MTYRLELLQQLPAVSERPRCCTIEFFAPASWDNDCALTYANRPKFACRPELIRCRSIVRLWLLRHYCSQMKHETRQEASTRPLLCPSPFGRDRREQHDSRQKETWDGLIRLIVDMRLSRVLITPRLGYEAVEEQSRSMHRVLFCKDTTGPGASWACLGDVEM</sequence>
<dbReference type="EMBL" id="DF238814">
    <property type="protein sequence ID" value="GAC97895.1"/>
    <property type="molecule type" value="Genomic_DNA"/>
</dbReference>
<dbReference type="GeneID" id="24110761"/>
<dbReference type="RefSeq" id="XP_012191482.1">
    <property type="nucleotide sequence ID" value="XM_012336092.1"/>
</dbReference>
<proteinExistence type="predicted"/>
<evidence type="ECO:0000313" key="2">
    <source>
        <dbReference type="Proteomes" id="UP000014071"/>
    </source>
</evidence>
<accession>R9PII6</accession>
<reference evidence="2" key="1">
    <citation type="journal article" date="2013" name="Genome Announc.">
        <title>Draft genome sequence of the basidiomycetous yeast-like fungus Pseudozyma hubeiensis SY62, which produces an abundant amount of the biosurfactant mannosylerythritol lipids.</title>
        <authorList>
            <person name="Konishi M."/>
            <person name="Hatada Y."/>
            <person name="Horiuchi J."/>
        </authorList>
    </citation>
    <scope>NUCLEOTIDE SEQUENCE [LARGE SCALE GENOMIC DNA]</scope>
    <source>
        <strain evidence="2">SY62</strain>
    </source>
</reference>
<gene>
    <name evidence="1" type="ORF">PHSY_005483</name>
</gene>
<dbReference type="HOGENOM" id="CLU_1636148_0_0_1"/>
<name>R9PII6_PSEHS</name>
<keyword evidence="2" id="KW-1185">Reference proteome</keyword>